<protein>
    <submittedName>
        <fullName evidence="4">Tol-pal system-associated acyl-CoA thioesterase</fullName>
    </submittedName>
</protein>
<dbReference type="GO" id="GO:0047617">
    <property type="term" value="F:fatty acyl-CoA hydrolase activity"/>
    <property type="evidence" value="ECO:0007669"/>
    <property type="project" value="TreeGrafter"/>
</dbReference>
<dbReference type="InterPro" id="IPR006684">
    <property type="entry name" value="YbgC/YbaW"/>
</dbReference>
<dbReference type="EMBL" id="JACFXV010000048">
    <property type="protein sequence ID" value="MBA5777265.1"/>
    <property type="molecule type" value="Genomic_DNA"/>
</dbReference>
<dbReference type="InterPro" id="IPR029069">
    <property type="entry name" value="HotDog_dom_sf"/>
</dbReference>
<dbReference type="AlphaFoldDB" id="A0A839ADQ7"/>
<evidence type="ECO:0000259" key="3">
    <source>
        <dbReference type="Pfam" id="PF03061"/>
    </source>
</evidence>
<dbReference type="InterPro" id="IPR014166">
    <property type="entry name" value="Tol-Pal_acyl-CoA_thioesterase"/>
</dbReference>
<dbReference type="PANTHER" id="PTHR31793:SF37">
    <property type="entry name" value="ACYL-COA THIOESTER HYDROLASE YBGC"/>
    <property type="match status" value="1"/>
</dbReference>
<proteinExistence type="inferred from homology"/>
<feature type="domain" description="Thioesterase" evidence="3">
    <location>
        <begin position="38"/>
        <end position="125"/>
    </location>
</feature>
<dbReference type="Proteomes" id="UP000541109">
    <property type="component" value="Unassembled WGS sequence"/>
</dbReference>
<dbReference type="NCBIfam" id="TIGR00051">
    <property type="entry name" value="YbgC/FadM family acyl-CoA thioesterase"/>
    <property type="match status" value="1"/>
</dbReference>
<dbReference type="NCBIfam" id="TIGR02799">
    <property type="entry name" value="thio_ybgC"/>
    <property type="match status" value="1"/>
</dbReference>
<dbReference type="InterPro" id="IPR006683">
    <property type="entry name" value="Thioestr_dom"/>
</dbReference>
<evidence type="ECO:0000256" key="1">
    <source>
        <dbReference type="ARBA" id="ARBA00005953"/>
    </source>
</evidence>
<evidence type="ECO:0000313" key="5">
    <source>
        <dbReference type="Proteomes" id="UP000541109"/>
    </source>
</evidence>
<comment type="caution">
    <text evidence="4">The sequence shown here is derived from an EMBL/GenBank/DDBJ whole genome shotgun (WGS) entry which is preliminary data.</text>
</comment>
<dbReference type="PROSITE" id="PS01328">
    <property type="entry name" value="4HBCOA_THIOESTERASE"/>
    <property type="match status" value="1"/>
</dbReference>
<comment type="similarity">
    <text evidence="1">Belongs to the 4-hydroxybenzoyl-CoA thioesterase family.</text>
</comment>
<dbReference type="InterPro" id="IPR008272">
    <property type="entry name" value="HB-CoA_thioesterase_AS"/>
</dbReference>
<evidence type="ECO:0000313" key="4">
    <source>
        <dbReference type="EMBL" id="MBA5777265.1"/>
    </source>
</evidence>
<dbReference type="PANTHER" id="PTHR31793">
    <property type="entry name" value="4-HYDROXYBENZOYL-COA THIOESTERASE FAMILY MEMBER"/>
    <property type="match status" value="1"/>
</dbReference>
<dbReference type="PIRSF" id="PIRSF003230">
    <property type="entry name" value="YbgC"/>
    <property type="match status" value="1"/>
</dbReference>
<dbReference type="SUPFAM" id="SSF54637">
    <property type="entry name" value="Thioesterase/thiol ester dehydrase-isomerase"/>
    <property type="match status" value="1"/>
</dbReference>
<sequence length="161" mass="17886">MSDAGNRPSAWPDLAGRLTGAGHILPVRIYYEDTDFSGVVYHAAYLKFLERGRSDFLRLCGIHHNELDDGLHGERLAFAARRMEIDFLKPARIDDVLEIVTVLEEAKGARIVLRQEARRDDEVLMAAQVTIAVISRDGKPRRLPAGLAERLRPAAGDAGTR</sequence>
<evidence type="ECO:0000256" key="2">
    <source>
        <dbReference type="ARBA" id="ARBA00022801"/>
    </source>
</evidence>
<reference evidence="4 5" key="1">
    <citation type="submission" date="2020-07" db="EMBL/GenBank/DDBJ databases">
        <title>Stappia sp., F7233, whole genome shotgun sequencing project.</title>
        <authorList>
            <person name="Jiang S."/>
            <person name="Liu Z.W."/>
            <person name="Du Z.J."/>
        </authorList>
    </citation>
    <scope>NUCLEOTIDE SEQUENCE [LARGE SCALE GENOMIC DNA]</scope>
    <source>
        <strain evidence="4 5">F7233</strain>
    </source>
</reference>
<dbReference type="Pfam" id="PF03061">
    <property type="entry name" value="4HBT"/>
    <property type="match status" value="1"/>
</dbReference>
<accession>A0A839ADQ7</accession>
<dbReference type="Gene3D" id="3.10.129.10">
    <property type="entry name" value="Hotdog Thioesterase"/>
    <property type="match status" value="1"/>
</dbReference>
<dbReference type="RefSeq" id="WP_182164488.1">
    <property type="nucleotide sequence ID" value="NZ_JACFXV010000048.1"/>
</dbReference>
<dbReference type="CDD" id="cd00586">
    <property type="entry name" value="4HBT"/>
    <property type="match status" value="1"/>
</dbReference>
<name>A0A839ADQ7_9HYPH</name>
<organism evidence="4 5">
    <name type="scientific">Stappia albiluteola</name>
    <dbReference type="NCBI Taxonomy" id="2758565"/>
    <lineage>
        <taxon>Bacteria</taxon>
        <taxon>Pseudomonadati</taxon>
        <taxon>Pseudomonadota</taxon>
        <taxon>Alphaproteobacteria</taxon>
        <taxon>Hyphomicrobiales</taxon>
        <taxon>Stappiaceae</taxon>
        <taxon>Stappia</taxon>
    </lineage>
</organism>
<keyword evidence="5" id="KW-1185">Reference proteome</keyword>
<keyword evidence="2" id="KW-0378">Hydrolase</keyword>
<dbReference type="FunFam" id="3.10.129.10:FF:000004">
    <property type="entry name" value="Tol-pal system-associated acyl-CoA thioesterase"/>
    <property type="match status" value="1"/>
</dbReference>
<gene>
    <name evidence="4" type="primary">ybgC</name>
    <name evidence="4" type="ORF">H2509_09010</name>
</gene>
<dbReference type="InterPro" id="IPR050563">
    <property type="entry name" value="4-hydroxybenzoyl-CoA_TE"/>
</dbReference>